<protein>
    <submittedName>
        <fullName evidence="1">Uncharacterized protein</fullName>
    </submittedName>
</protein>
<reference evidence="1 2" key="1">
    <citation type="submission" date="2023-05" db="EMBL/GenBank/DDBJ databases">
        <title>Pseudoalteromonas ardens sp. nov., Pseudoalteromonas obscura sp. nov., and Pseudoalteromonas umbrosa sp. nov., isolated from the coral Montipora capitata.</title>
        <authorList>
            <person name="Thomas E.M."/>
            <person name="Smith E.M."/>
            <person name="Papke E."/>
            <person name="Shlafstein M.D."/>
            <person name="Oline D.K."/>
            <person name="Videau P."/>
            <person name="Saw J.H."/>
            <person name="Strangman W.K."/>
            <person name="Ushijima B."/>
        </authorList>
    </citation>
    <scope>NUCLEOTIDE SEQUENCE [LARGE SCALE GENOMIC DNA]</scope>
    <source>
        <strain evidence="1 2">P94</strain>
    </source>
</reference>
<dbReference type="EMBL" id="JASJUT010000002">
    <property type="protein sequence ID" value="MDK2594734.1"/>
    <property type="molecule type" value="Genomic_DNA"/>
</dbReference>
<comment type="caution">
    <text evidence="1">The sequence shown here is derived from an EMBL/GenBank/DDBJ whole genome shotgun (WGS) entry which is preliminary data.</text>
</comment>
<dbReference type="Proteomes" id="UP001231915">
    <property type="component" value="Unassembled WGS sequence"/>
</dbReference>
<evidence type="ECO:0000313" key="2">
    <source>
        <dbReference type="Proteomes" id="UP001231915"/>
    </source>
</evidence>
<keyword evidence="2" id="KW-1185">Reference proteome</keyword>
<organism evidence="1 2">
    <name type="scientific">Pseudoalteromonas obscura</name>
    <dbReference type="NCBI Taxonomy" id="3048491"/>
    <lineage>
        <taxon>Bacteria</taxon>
        <taxon>Pseudomonadati</taxon>
        <taxon>Pseudomonadota</taxon>
        <taxon>Gammaproteobacteria</taxon>
        <taxon>Alteromonadales</taxon>
        <taxon>Pseudoalteromonadaceae</taxon>
        <taxon>Pseudoalteromonas</taxon>
    </lineage>
</organism>
<proteinExistence type="predicted"/>
<dbReference type="RefSeq" id="WP_211009832.1">
    <property type="nucleotide sequence ID" value="NZ_JASJUT010000002.1"/>
</dbReference>
<evidence type="ECO:0000313" key="1">
    <source>
        <dbReference type="EMBL" id="MDK2594734.1"/>
    </source>
</evidence>
<gene>
    <name evidence="1" type="ORF">QNM18_06595</name>
</gene>
<name>A0ABT7EI56_9GAMM</name>
<sequence length="56" mass="6140">MKLNLNKKKVKTLSNDSRALPYAQTPNIAGGYRTKTGCNGTTYACHSNGPCHTYFC</sequence>
<accession>A0ABT7EI56</accession>